<organism evidence="2 3">
    <name type="scientific">Strongylocentrotus purpuratus</name>
    <name type="common">Purple sea urchin</name>
    <dbReference type="NCBI Taxonomy" id="7668"/>
    <lineage>
        <taxon>Eukaryota</taxon>
        <taxon>Metazoa</taxon>
        <taxon>Echinodermata</taxon>
        <taxon>Eleutherozoa</taxon>
        <taxon>Echinozoa</taxon>
        <taxon>Echinoidea</taxon>
        <taxon>Euechinoidea</taxon>
        <taxon>Echinacea</taxon>
        <taxon>Camarodonta</taxon>
        <taxon>Echinidea</taxon>
        <taxon>Strongylocentrotidae</taxon>
        <taxon>Strongylocentrotus</taxon>
    </lineage>
</organism>
<evidence type="ECO:0000313" key="3">
    <source>
        <dbReference type="Proteomes" id="UP000007110"/>
    </source>
</evidence>
<dbReference type="InParanoid" id="A0A7M7PAK5"/>
<proteinExistence type="predicted"/>
<feature type="coiled-coil region" evidence="1">
    <location>
        <begin position="216"/>
        <end position="282"/>
    </location>
</feature>
<dbReference type="KEGG" id="spu:115927085"/>
<reference evidence="3" key="1">
    <citation type="submission" date="2015-02" db="EMBL/GenBank/DDBJ databases">
        <title>Genome sequencing for Strongylocentrotus purpuratus.</title>
        <authorList>
            <person name="Murali S."/>
            <person name="Liu Y."/>
            <person name="Vee V."/>
            <person name="English A."/>
            <person name="Wang M."/>
            <person name="Skinner E."/>
            <person name="Han Y."/>
            <person name="Muzny D.M."/>
            <person name="Worley K.C."/>
            <person name="Gibbs R.A."/>
        </authorList>
    </citation>
    <scope>NUCLEOTIDE SEQUENCE</scope>
</reference>
<dbReference type="RefSeq" id="XP_030848415.1">
    <property type="nucleotide sequence ID" value="XM_030992555.1"/>
</dbReference>
<dbReference type="OrthoDB" id="8774892at2759"/>
<sequence>MALAVKTKPGITHDRSPRLDGVPKRYEDTKPVLVQIHAHQKILDIGQGIHSKWENISHHEKSQAIIDAEKEVWKQAEHVKKIALEKCEADCLAVKEHAVKELKISHERMLKEEALRVEGEMTKIQHHEVKREKESGEKILRETVEKVKAVKDNEREEAVAKARQEEVTKARLAAEEISGETAEREAATVKRLAEEKAHALKVLKEDKTQERISAVLSAQQEERRIAAAELAKVREAHAKEIQALREEIQLWQVKVDETRTEVVREEEEKERWVQKHEELKESYQVFINKTRGFRPGQAEFLLK</sequence>
<dbReference type="RefSeq" id="XP_786971.3">
    <property type="nucleotide sequence ID" value="XM_781878.5"/>
</dbReference>
<dbReference type="OMA" id="NYTNFVC"/>
<dbReference type="InterPro" id="IPR038927">
    <property type="entry name" value="C6orf163"/>
</dbReference>
<evidence type="ECO:0000313" key="2">
    <source>
        <dbReference type="EnsemblMetazoa" id="XP_030848415"/>
    </source>
</evidence>
<accession>A0A7M7PAK5</accession>
<keyword evidence="3" id="KW-1185">Reference proteome</keyword>
<dbReference type="PANTHER" id="PTHR34645:SF1">
    <property type="entry name" value="GENE 136-RELATED"/>
    <property type="match status" value="1"/>
</dbReference>
<protein>
    <submittedName>
        <fullName evidence="2">Uncharacterized protein</fullName>
    </submittedName>
</protein>
<dbReference type="GeneID" id="115927085"/>
<dbReference type="AlphaFoldDB" id="A0A7M7PAK5"/>
<dbReference type="Proteomes" id="UP000007110">
    <property type="component" value="Unassembled WGS sequence"/>
</dbReference>
<keyword evidence="1" id="KW-0175">Coiled coil</keyword>
<dbReference type="PANTHER" id="PTHR34645">
    <property type="entry name" value="SIMILAR TO HYPOTHETICAL PROTEIN"/>
    <property type="match status" value="1"/>
</dbReference>
<name>A0A7M7PAK5_STRPU</name>
<reference evidence="2" key="2">
    <citation type="submission" date="2021-01" db="UniProtKB">
        <authorList>
            <consortium name="EnsemblMetazoa"/>
        </authorList>
    </citation>
    <scope>IDENTIFICATION</scope>
</reference>
<dbReference type="GeneID" id="581901"/>
<dbReference type="KEGG" id="spu:581901"/>
<evidence type="ECO:0000256" key="1">
    <source>
        <dbReference type="SAM" id="Coils"/>
    </source>
</evidence>
<dbReference type="EnsemblMetazoa" id="XM_030992555">
    <property type="protein sequence ID" value="XP_030848415"/>
    <property type="gene ID" value="LOC115927085"/>
</dbReference>